<keyword evidence="3" id="KW-1185">Reference proteome</keyword>
<comment type="caution">
    <text evidence="2">The sequence shown here is derived from an EMBL/GenBank/DDBJ whole genome shotgun (WGS) entry which is preliminary data.</text>
</comment>
<dbReference type="Proteomes" id="UP001642464">
    <property type="component" value="Unassembled WGS sequence"/>
</dbReference>
<evidence type="ECO:0000256" key="1">
    <source>
        <dbReference type="SAM" id="MobiDB-lite"/>
    </source>
</evidence>
<dbReference type="EMBL" id="CAXAMM010038025">
    <property type="protein sequence ID" value="CAK9078083.1"/>
    <property type="molecule type" value="Genomic_DNA"/>
</dbReference>
<gene>
    <name evidence="2" type="ORF">SCF082_LOCUS37398</name>
</gene>
<proteinExistence type="predicted"/>
<sequence length="384" mass="42606">MLDDLARILAEAVDHAESFPLNPLLSLEHPEDAQKSTVQELWNGSAVRDEIPWATTYKWRCQQTFQTRKLDLVWLEDKQEQRELMSCWPLKAQPLSSRWFTAELQFPEALAELGSWLDHGRAAVVKPRHAACGQGLTVLQPGATEPERLQALEDAFKVECKKGETWQLYQVAKGVGVEEVYPSVGASLKEPDRPLELKLQTIWGRVLGGTIHTSQDVWITADGHVLRCDARKGGIRRKYGPLPEWILDGGLESLLKEHWEFLVTETEAIARCWGLDEVRVDWFLGCSTLGPRICEVTWMGTGDRIPPQLQLPVAQAFFAGHRRRLAKDQMELPKASGAASGAGGPCVLYRRPGTTEGEFLAEHGTELGSAKDALGDGADASGPK</sequence>
<feature type="region of interest" description="Disordered" evidence="1">
    <location>
        <begin position="364"/>
        <end position="384"/>
    </location>
</feature>
<feature type="non-terminal residue" evidence="2">
    <location>
        <position position="384"/>
    </location>
</feature>
<protein>
    <submittedName>
        <fullName evidence="2">Uncharacterized protein</fullName>
    </submittedName>
</protein>
<reference evidence="2 3" key="1">
    <citation type="submission" date="2024-02" db="EMBL/GenBank/DDBJ databases">
        <authorList>
            <person name="Chen Y."/>
            <person name="Shah S."/>
            <person name="Dougan E. K."/>
            <person name="Thang M."/>
            <person name="Chan C."/>
        </authorList>
    </citation>
    <scope>NUCLEOTIDE SEQUENCE [LARGE SCALE GENOMIC DNA]</scope>
</reference>
<name>A0ABP0PRN5_9DINO</name>
<evidence type="ECO:0000313" key="2">
    <source>
        <dbReference type="EMBL" id="CAK9078083.1"/>
    </source>
</evidence>
<accession>A0ABP0PRN5</accession>
<evidence type="ECO:0000313" key="3">
    <source>
        <dbReference type="Proteomes" id="UP001642464"/>
    </source>
</evidence>
<organism evidence="2 3">
    <name type="scientific">Durusdinium trenchii</name>
    <dbReference type="NCBI Taxonomy" id="1381693"/>
    <lineage>
        <taxon>Eukaryota</taxon>
        <taxon>Sar</taxon>
        <taxon>Alveolata</taxon>
        <taxon>Dinophyceae</taxon>
        <taxon>Suessiales</taxon>
        <taxon>Symbiodiniaceae</taxon>
        <taxon>Durusdinium</taxon>
    </lineage>
</organism>